<dbReference type="EMBL" id="BLAL01000193">
    <property type="protein sequence ID" value="GES89931.1"/>
    <property type="molecule type" value="Genomic_DNA"/>
</dbReference>
<reference evidence="1" key="1">
    <citation type="submission" date="2019-10" db="EMBL/GenBank/DDBJ databases">
        <title>Conservation and host-specific expression of non-tandemly repeated heterogenous ribosome RNA gene in arbuscular mycorrhizal fungi.</title>
        <authorList>
            <person name="Maeda T."/>
            <person name="Kobayashi Y."/>
            <person name="Nakagawa T."/>
            <person name="Ezawa T."/>
            <person name="Yamaguchi K."/>
            <person name="Bino T."/>
            <person name="Nishimoto Y."/>
            <person name="Shigenobu S."/>
            <person name="Kawaguchi M."/>
        </authorList>
    </citation>
    <scope>NUCLEOTIDE SEQUENCE</scope>
    <source>
        <strain evidence="1">HR1</strain>
    </source>
</reference>
<gene>
    <name evidence="1" type="ORF">RCL2_001679700</name>
</gene>
<organism evidence="1 2">
    <name type="scientific">Rhizophagus clarus</name>
    <dbReference type="NCBI Taxonomy" id="94130"/>
    <lineage>
        <taxon>Eukaryota</taxon>
        <taxon>Fungi</taxon>
        <taxon>Fungi incertae sedis</taxon>
        <taxon>Mucoromycota</taxon>
        <taxon>Glomeromycotina</taxon>
        <taxon>Glomeromycetes</taxon>
        <taxon>Glomerales</taxon>
        <taxon>Glomeraceae</taxon>
        <taxon>Rhizophagus</taxon>
    </lineage>
</organism>
<evidence type="ECO:0000313" key="2">
    <source>
        <dbReference type="Proteomes" id="UP000615446"/>
    </source>
</evidence>
<protein>
    <submittedName>
        <fullName evidence="1">Uncharacterized protein</fullName>
    </submittedName>
</protein>
<dbReference type="Proteomes" id="UP000615446">
    <property type="component" value="Unassembled WGS sequence"/>
</dbReference>
<comment type="caution">
    <text evidence="1">The sequence shown here is derived from an EMBL/GenBank/DDBJ whole genome shotgun (WGS) entry which is preliminary data.</text>
</comment>
<sequence>MNFHLLSNNTNETLIIISFFFPDDLELDFKVNVITGLVSDKHGKLWGIINGIIYQHYKSCPKKWRDI</sequence>
<dbReference type="AlphaFoldDB" id="A0A8H3QS77"/>
<evidence type="ECO:0000313" key="1">
    <source>
        <dbReference type="EMBL" id="GES89931.1"/>
    </source>
</evidence>
<accession>A0A8H3QS77</accession>
<proteinExistence type="predicted"/>
<name>A0A8H3QS77_9GLOM</name>